<dbReference type="InterPro" id="IPR010624">
    <property type="entry name" value="KaiC_dom"/>
</dbReference>
<gene>
    <name evidence="6" type="ordered locus">LS215_0857</name>
</gene>
<keyword evidence="1 3" id="KW-0547">Nucleotide-binding</keyword>
<comment type="similarity">
    <text evidence="3">Belongs to the UPF0273 family.</text>
</comment>
<dbReference type="AlphaFoldDB" id="C3MNF0"/>
<dbReference type="NCBIfam" id="TIGR03877">
    <property type="entry name" value="thermo_KaiC_1"/>
    <property type="match status" value="1"/>
</dbReference>
<accession>C3MNF0</accession>
<dbReference type="Pfam" id="PF06745">
    <property type="entry name" value="ATPase"/>
    <property type="match status" value="1"/>
</dbReference>
<dbReference type="Gene3D" id="3.40.50.300">
    <property type="entry name" value="P-loop containing nucleotide triphosphate hydrolases"/>
    <property type="match status" value="1"/>
</dbReference>
<dbReference type="KEGG" id="sis:LS215_0857"/>
<evidence type="ECO:0000256" key="1">
    <source>
        <dbReference type="ARBA" id="ARBA00022741"/>
    </source>
</evidence>
<evidence type="ECO:0000313" key="7">
    <source>
        <dbReference type="Proteomes" id="UP000001747"/>
    </source>
</evidence>
<name>C3MNF0_SACI2</name>
<organism evidence="6 7">
    <name type="scientific">Saccharolobus islandicus (strain L.S.2.15 / Lassen #1)</name>
    <name type="common">Sulfolobus islandicus</name>
    <dbReference type="NCBI Taxonomy" id="429572"/>
    <lineage>
        <taxon>Archaea</taxon>
        <taxon>Thermoproteota</taxon>
        <taxon>Thermoprotei</taxon>
        <taxon>Sulfolobales</taxon>
        <taxon>Sulfolobaceae</taxon>
        <taxon>Saccharolobus</taxon>
    </lineage>
</organism>
<feature type="domain" description="KaiC" evidence="5">
    <location>
        <begin position="10"/>
        <end position="267"/>
    </location>
</feature>
<evidence type="ECO:0000256" key="2">
    <source>
        <dbReference type="ARBA" id="ARBA00022840"/>
    </source>
</evidence>
<dbReference type="HAMAP" id="MF_01076">
    <property type="entry name" value="UPF0273"/>
    <property type="match status" value="1"/>
</dbReference>
<evidence type="ECO:0000256" key="4">
    <source>
        <dbReference type="SAM" id="Coils"/>
    </source>
</evidence>
<dbReference type="HOGENOM" id="CLU_023669_2_0_2"/>
<feature type="coiled-coil region" evidence="4">
    <location>
        <begin position="269"/>
        <end position="296"/>
    </location>
</feature>
<feature type="binding site" evidence="3">
    <location>
        <begin position="50"/>
        <end position="57"/>
    </location>
    <ligand>
        <name>ATP</name>
        <dbReference type="ChEBI" id="CHEBI:30616"/>
    </ligand>
</feature>
<sequence length="298" mass="32980">MLKSTVTPIAPSAAGINEIKDSLNASSGFTPNNINADVVIPERHIVLVSGGPGTGKSILGKQFLYNGLTKGEGGVFVALEEHPVSVRRSFEHFGWDVRKYEREGKFAIIDAFTGGIGSAAQRERYVVKNIDDVKELSENIRAAIKDTNATRIVVDSVSTLYLTKPAMARSIAMQLKRVISGLAFTAIFVSQVSVGERGFGRPGVEHAVDDIIRLDLDEVEGVMYRSIIVWKMRDTKISMVRHPMDITDNGIVVKWDKYLKMTNWSVSIQPLAQKDVDEMKKAVEEAEKEVEVKVEEEE</sequence>
<dbReference type="PANTHER" id="PTHR43637:SF1">
    <property type="entry name" value="UPF0273 PROTEIN TM_0370"/>
    <property type="match status" value="1"/>
</dbReference>
<dbReference type="PANTHER" id="PTHR43637">
    <property type="entry name" value="UPF0273 PROTEIN TM_0370"/>
    <property type="match status" value="1"/>
</dbReference>
<dbReference type="InterPro" id="IPR027417">
    <property type="entry name" value="P-loop_NTPase"/>
</dbReference>
<dbReference type="InterPro" id="IPR022475">
    <property type="entry name" value="UPF0273_KaiC-like"/>
</dbReference>
<evidence type="ECO:0000259" key="5">
    <source>
        <dbReference type="PROSITE" id="PS51146"/>
    </source>
</evidence>
<dbReference type="InterPro" id="IPR014774">
    <property type="entry name" value="KaiC-like_dom"/>
</dbReference>
<dbReference type="OrthoDB" id="27015at2157"/>
<dbReference type="SUPFAM" id="SSF52540">
    <property type="entry name" value="P-loop containing nucleoside triphosphate hydrolases"/>
    <property type="match status" value="1"/>
</dbReference>
<reference evidence="6 7" key="1">
    <citation type="journal article" date="2009" name="Proc. Natl. Acad. Sci. U.S.A.">
        <title>Biogeography of the Sulfolobus islandicus pan-genome.</title>
        <authorList>
            <person name="Reno M.L."/>
            <person name="Held N.L."/>
            <person name="Fields C.J."/>
            <person name="Burke P.V."/>
            <person name="Whitaker R.J."/>
        </authorList>
    </citation>
    <scope>NUCLEOTIDE SEQUENCE [LARGE SCALE GENOMIC DNA]</scope>
    <source>
        <strain evidence="7">L.S.2.15 / Lassen #1</strain>
    </source>
</reference>
<evidence type="ECO:0000313" key="6">
    <source>
        <dbReference type="EMBL" id="ACP34913.1"/>
    </source>
</evidence>
<dbReference type="GO" id="GO:0005524">
    <property type="term" value="F:ATP binding"/>
    <property type="evidence" value="ECO:0007669"/>
    <property type="project" value="UniProtKB-UniRule"/>
</dbReference>
<dbReference type="Proteomes" id="UP000001747">
    <property type="component" value="Chromosome"/>
</dbReference>
<keyword evidence="4" id="KW-0175">Coiled coil</keyword>
<evidence type="ECO:0000256" key="3">
    <source>
        <dbReference type="HAMAP-Rule" id="MF_01076"/>
    </source>
</evidence>
<protein>
    <recommendedName>
        <fullName evidence="3">UPF0273 protein LS215_0857</fullName>
    </recommendedName>
</protein>
<proteinExistence type="inferred from homology"/>
<keyword evidence="2 3" id="KW-0067">ATP-binding</keyword>
<dbReference type="PROSITE" id="PS51146">
    <property type="entry name" value="KAIC"/>
    <property type="match status" value="1"/>
</dbReference>
<dbReference type="EMBL" id="CP001399">
    <property type="protein sequence ID" value="ACP34913.1"/>
    <property type="molecule type" value="Genomic_DNA"/>
</dbReference>